<comment type="caution">
    <text evidence="1">The sequence shown here is derived from an EMBL/GenBank/DDBJ whole genome shotgun (WGS) entry which is preliminary data.</text>
</comment>
<organism evidence="1 2">
    <name type="scientific">Mycolicibacterium hippocampi</name>
    <dbReference type="NCBI Taxonomy" id="659824"/>
    <lineage>
        <taxon>Bacteria</taxon>
        <taxon>Bacillati</taxon>
        <taxon>Actinomycetota</taxon>
        <taxon>Actinomycetes</taxon>
        <taxon>Mycobacteriales</taxon>
        <taxon>Mycobacteriaceae</taxon>
        <taxon>Mycolicibacterium</taxon>
    </lineage>
</organism>
<protein>
    <submittedName>
        <fullName evidence="1">Uncharacterized protein</fullName>
    </submittedName>
</protein>
<gene>
    <name evidence="1" type="ORF">HLY00_2654</name>
</gene>
<accession>A0A850PPH3</accession>
<reference evidence="1 2" key="1">
    <citation type="submission" date="2020-05" db="EMBL/GenBank/DDBJ databases">
        <title>Draft genome sequence of Mycobacterium hippocampi DL, isolated from European seabass, Dicentrarchus labrax, reared in fish farms.</title>
        <authorList>
            <person name="Stathopoulou P."/>
            <person name="Asimakis E."/>
            <person name="Tzokas K."/>
            <person name="Batargias C."/>
            <person name="Tsiamis G."/>
        </authorList>
    </citation>
    <scope>NUCLEOTIDE SEQUENCE [LARGE SCALE GENOMIC DNA]</scope>
    <source>
        <strain evidence="1 2">DL</strain>
    </source>
</reference>
<keyword evidence="2" id="KW-1185">Reference proteome</keyword>
<proteinExistence type="predicted"/>
<dbReference type="AlphaFoldDB" id="A0A850PPH3"/>
<evidence type="ECO:0000313" key="1">
    <source>
        <dbReference type="EMBL" id="NVN52271.1"/>
    </source>
</evidence>
<name>A0A850PPH3_9MYCO</name>
<dbReference type="Proteomes" id="UP000570517">
    <property type="component" value="Unassembled WGS sequence"/>
</dbReference>
<evidence type="ECO:0000313" key="2">
    <source>
        <dbReference type="Proteomes" id="UP000570517"/>
    </source>
</evidence>
<sequence>MRAGLSEIAYCLRDAGRVDLSGVIEQRIERDTACPHIAAVNQSRAGEAFDLGAVVSLDLCEEPVAFSLGVAELAAILRGFAVSLRGVGIL</sequence>
<dbReference type="EMBL" id="JABFYL010000043">
    <property type="protein sequence ID" value="NVN52271.1"/>
    <property type="molecule type" value="Genomic_DNA"/>
</dbReference>